<dbReference type="Proteomes" id="UP001295444">
    <property type="component" value="Chromosome 07"/>
</dbReference>
<dbReference type="EMBL" id="OW240918">
    <property type="protein sequence ID" value="CAH2306292.1"/>
    <property type="molecule type" value="Genomic_DNA"/>
</dbReference>
<evidence type="ECO:0000313" key="1">
    <source>
        <dbReference type="EMBL" id="CAH2306292.1"/>
    </source>
</evidence>
<organism evidence="1 2">
    <name type="scientific">Pelobates cultripes</name>
    <name type="common">Western spadefoot toad</name>
    <dbReference type="NCBI Taxonomy" id="61616"/>
    <lineage>
        <taxon>Eukaryota</taxon>
        <taxon>Metazoa</taxon>
        <taxon>Chordata</taxon>
        <taxon>Craniata</taxon>
        <taxon>Vertebrata</taxon>
        <taxon>Euteleostomi</taxon>
        <taxon>Amphibia</taxon>
        <taxon>Batrachia</taxon>
        <taxon>Anura</taxon>
        <taxon>Pelobatoidea</taxon>
        <taxon>Pelobatidae</taxon>
        <taxon>Pelobates</taxon>
    </lineage>
</organism>
<protein>
    <submittedName>
        <fullName evidence="1">Uncharacterized protein</fullName>
    </submittedName>
</protein>
<sequence length="172" mass="19449">MSHHKSRKSTVKAERLNFFGQKNIFATRSYVFQDCNDGSDAATSTPDIEGPLVTEPVTQGYLTQALDALSTKLIASWQSSLNTLRQNTQELGSRTSHVKNKLDEFVTTHNDLASHLEYLEQKLTIMQSKLMDNEDRACRNNLRLWGVRQGGCTLYPRQGIKLSGYTTLLECY</sequence>
<name>A0AAD1WHJ1_PELCU</name>
<keyword evidence="2" id="KW-1185">Reference proteome</keyword>
<reference evidence="1" key="1">
    <citation type="submission" date="2022-03" db="EMBL/GenBank/DDBJ databases">
        <authorList>
            <person name="Alioto T."/>
            <person name="Alioto T."/>
            <person name="Gomez Garrido J."/>
        </authorList>
    </citation>
    <scope>NUCLEOTIDE SEQUENCE</scope>
</reference>
<gene>
    <name evidence="1" type="ORF">PECUL_23A029152</name>
</gene>
<evidence type="ECO:0000313" key="2">
    <source>
        <dbReference type="Proteomes" id="UP001295444"/>
    </source>
</evidence>
<proteinExistence type="predicted"/>
<accession>A0AAD1WHJ1</accession>
<dbReference type="AlphaFoldDB" id="A0AAD1WHJ1"/>